<organism evidence="1 2">
    <name type="scientific">Trifolium medium</name>
    <dbReference type="NCBI Taxonomy" id="97028"/>
    <lineage>
        <taxon>Eukaryota</taxon>
        <taxon>Viridiplantae</taxon>
        <taxon>Streptophyta</taxon>
        <taxon>Embryophyta</taxon>
        <taxon>Tracheophyta</taxon>
        <taxon>Spermatophyta</taxon>
        <taxon>Magnoliopsida</taxon>
        <taxon>eudicotyledons</taxon>
        <taxon>Gunneridae</taxon>
        <taxon>Pentapetalae</taxon>
        <taxon>rosids</taxon>
        <taxon>fabids</taxon>
        <taxon>Fabales</taxon>
        <taxon>Fabaceae</taxon>
        <taxon>Papilionoideae</taxon>
        <taxon>50 kb inversion clade</taxon>
        <taxon>NPAAA clade</taxon>
        <taxon>Hologalegina</taxon>
        <taxon>IRL clade</taxon>
        <taxon>Trifolieae</taxon>
        <taxon>Trifolium</taxon>
    </lineage>
</organism>
<protein>
    <submittedName>
        <fullName evidence="1">Uncharacterized protein</fullName>
    </submittedName>
</protein>
<feature type="non-terminal residue" evidence="1">
    <location>
        <position position="60"/>
    </location>
</feature>
<name>A0A392RWN2_9FABA</name>
<comment type="caution">
    <text evidence="1">The sequence shown here is derived from an EMBL/GenBank/DDBJ whole genome shotgun (WGS) entry which is preliminary data.</text>
</comment>
<evidence type="ECO:0000313" key="2">
    <source>
        <dbReference type="Proteomes" id="UP000265520"/>
    </source>
</evidence>
<dbReference type="EMBL" id="LXQA010286968">
    <property type="protein sequence ID" value="MCI41038.1"/>
    <property type="molecule type" value="Genomic_DNA"/>
</dbReference>
<reference evidence="1 2" key="1">
    <citation type="journal article" date="2018" name="Front. Plant Sci.">
        <title>Red Clover (Trifolium pratense) and Zigzag Clover (T. medium) - A Picture of Genomic Similarities and Differences.</title>
        <authorList>
            <person name="Dluhosova J."/>
            <person name="Istvanek J."/>
            <person name="Nedelnik J."/>
            <person name="Repkova J."/>
        </authorList>
    </citation>
    <scope>NUCLEOTIDE SEQUENCE [LARGE SCALE GENOMIC DNA]</scope>
    <source>
        <strain evidence="2">cv. 10/8</strain>
        <tissue evidence="1">Leaf</tissue>
    </source>
</reference>
<proteinExistence type="predicted"/>
<sequence>MEEHSKVNCGILHTLEVGQSRELENLLNLCADVFLEPTGLPPKRNKEHVITLREGAGAVN</sequence>
<keyword evidence="2" id="KW-1185">Reference proteome</keyword>
<evidence type="ECO:0000313" key="1">
    <source>
        <dbReference type="EMBL" id="MCI41038.1"/>
    </source>
</evidence>
<dbReference type="AlphaFoldDB" id="A0A392RWN2"/>
<accession>A0A392RWN2</accession>
<dbReference type="Proteomes" id="UP000265520">
    <property type="component" value="Unassembled WGS sequence"/>
</dbReference>